<dbReference type="Proteomes" id="UP000324832">
    <property type="component" value="Unassembled WGS sequence"/>
</dbReference>
<evidence type="ECO:0000313" key="2">
    <source>
        <dbReference type="Proteomes" id="UP000324832"/>
    </source>
</evidence>
<accession>A0A5E4QS13</accession>
<evidence type="ECO:0000313" key="1">
    <source>
        <dbReference type="EMBL" id="VVD01152.1"/>
    </source>
</evidence>
<reference evidence="1 2" key="1">
    <citation type="submission" date="2017-07" db="EMBL/GenBank/DDBJ databases">
        <authorList>
            <person name="Talla V."/>
            <person name="Backstrom N."/>
        </authorList>
    </citation>
    <scope>NUCLEOTIDE SEQUENCE [LARGE SCALE GENOMIC DNA]</scope>
</reference>
<keyword evidence="2" id="KW-1185">Reference proteome</keyword>
<dbReference type="AlphaFoldDB" id="A0A5E4QS13"/>
<sequence length="163" mass="19293">MDAVVLNAIEFRRRQRRKPKTRKVWIPHINRKRPDFGMFHHLHPDLQNDEKKFYDFFRMSEELFVILLDLVGPEISKLDTNYRKSITAEERLAICLSSKDFFNLVHYSTVLTPLGPANRMVKRLMIQRREAKDIGDLGTCSFMLIDVAKKKLMERKTETNVNI</sequence>
<dbReference type="EMBL" id="FZQP02005199">
    <property type="protein sequence ID" value="VVD01152.1"/>
    <property type="molecule type" value="Genomic_DNA"/>
</dbReference>
<name>A0A5E4QS13_9NEOP</name>
<protein>
    <submittedName>
        <fullName evidence="1">Uncharacterized protein</fullName>
    </submittedName>
</protein>
<organism evidence="1 2">
    <name type="scientific">Leptidea sinapis</name>
    <dbReference type="NCBI Taxonomy" id="189913"/>
    <lineage>
        <taxon>Eukaryota</taxon>
        <taxon>Metazoa</taxon>
        <taxon>Ecdysozoa</taxon>
        <taxon>Arthropoda</taxon>
        <taxon>Hexapoda</taxon>
        <taxon>Insecta</taxon>
        <taxon>Pterygota</taxon>
        <taxon>Neoptera</taxon>
        <taxon>Endopterygota</taxon>
        <taxon>Lepidoptera</taxon>
        <taxon>Glossata</taxon>
        <taxon>Ditrysia</taxon>
        <taxon>Papilionoidea</taxon>
        <taxon>Pieridae</taxon>
        <taxon>Dismorphiinae</taxon>
        <taxon>Leptidea</taxon>
    </lineage>
</organism>
<gene>
    <name evidence="1" type="ORF">LSINAPIS_LOCUS11635</name>
</gene>
<proteinExistence type="predicted"/>